<dbReference type="Proteomes" id="UP000326780">
    <property type="component" value="Chromosome"/>
</dbReference>
<dbReference type="AlphaFoldDB" id="A0A5Q0M7W7"/>
<evidence type="ECO:0000313" key="1">
    <source>
        <dbReference type="EMBL" id="QFZ84704.1"/>
    </source>
</evidence>
<protein>
    <submittedName>
        <fullName evidence="1">Uncharacterized protein</fullName>
    </submittedName>
</protein>
<gene>
    <name evidence="1" type="ORF">GFK26_18985</name>
</gene>
<name>A0A5Q0M7W7_VARPD</name>
<accession>A0A5Q0M7W7</accession>
<organism evidence="1 2">
    <name type="scientific">Variovorax paradoxus</name>
    <dbReference type="NCBI Taxonomy" id="34073"/>
    <lineage>
        <taxon>Bacteria</taxon>
        <taxon>Pseudomonadati</taxon>
        <taxon>Pseudomonadota</taxon>
        <taxon>Betaproteobacteria</taxon>
        <taxon>Burkholderiales</taxon>
        <taxon>Comamonadaceae</taxon>
        <taxon>Variovorax</taxon>
    </lineage>
</organism>
<proteinExistence type="predicted"/>
<sequence>MSCHVSHWADFPSRQCRRDIVPLAHDLLQVRTDAEKFLLLAALNLLECVSYVGAQLQST</sequence>
<reference evidence="1 2" key="1">
    <citation type="submission" date="2019-10" db="EMBL/GenBank/DDBJ databases">
        <title>Complete genome sequence of Variovorax paradoxus 5C-2.</title>
        <authorList>
            <person name="Gogoleva N.E."/>
            <person name="Balkin A.S."/>
        </authorList>
    </citation>
    <scope>NUCLEOTIDE SEQUENCE [LARGE SCALE GENOMIC DNA]</scope>
    <source>
        <strain evidence="1 2">5C-2</strain>
    </source>
</reference>
<dbReference type="EMBL" id="CP045644">
    <property type="protein sequence ID" value="QFZ84704.1"/>
    <property type="molecule type" value="Genomic_DNA"/>
</dbReference>
<evidence type="ECO:0000313" key="2">
    <source>
        <dbReference type="Proteomes" id="UP000326780"/>
    </source>
</evidence>